<name>A0A5Q2RL05_9ACTN</name>
<dbReference type="Proteomes" id="UP000334019">
    <property type="component" value="Chromosome"/>
</dbReference>
<accession>A0A5Q2RL05</accession>
<reference evidence="2 3" key="1">
    <citation type="submission" date="2019-11" db="EMBL/GenBank/DDBJ databases">
        <authorList>
            <person name="He Y."/>
        </authorList>
    </citation>
    <scope>NUCLEOTIDE SEQUENCE [LARGE SCALE GENOMIC DNA]</scope>
    <source>
        <strain evidence="2 3">SCSIO 58843</strain>
    </source>
</reference>
<keyword evidence="3" id="KW-1185">Reference proteome</keyword>
<keyword evidence="1" id="KW-1133">Transmembrane helix</keyword>
<feature type="transmembrane region" description="Helical" evidence="1">
    <location>
        <begin position="105"/>
        <end position="128"/>
    </location>
</feature>
<sequence>MTATVTRSFRRRIDYQLLRWQARLDGAWADRVIPLVAMLGLFVVLAGTALARARSFETGSELGTWVQGAWQITTSRPAESTITGRHLLEPQLAVGFYGVAQLTRLVAAIPLLLALQSAALAAGAGAIWRLARQVCTLRVGAALAAVVAYGVHPTLHTLNLADVHPEAFALPALLWGAYATYRGRWAWALPLFLLAVSMRSDLGLAVAAIGGGLVVGGRARGGRRLVVAGFAWTALAQLVVQPMIGGDGFVHQDAFARYGDDGPGILWGMVTAPWEVIGDLIAHENLEVLVALLAPVAFLSTLAPRRLLPFAPVLAIPFVADVPIAGPEGVGHLVAPLAGVFIALPFALENLGRRNIERVTVDRRILAALTLAALTFFVLDAPSSPYSEPWAWGGRDAADGVRLEIVERLDRDERVRAAPSLVGELAARDVIRAVPTGVAPTASELTSGVDVVVLDEEVVATWDLGEDEVAELVEELEAQGFEEVAAVEGIRVHRRRGT</sequence>
<dbReference type="AlphaFoldDB" id="A0A5Q2RL05"/>
<feature type="transmembrane region" description="Helical" evidence="1">
    <location>
        <begin position="225"/>
        <end position="244"/>
    </location>
</feature>
<dbReference type="Pfam" id="PF09852">
    <property type="entry name" value="DUF2079"/>
    <property type="match status" value="1"/>
</dbReference>
<dbReference type="EMBL" id="CP045851">
    <property type="protein sequence ID" value="QGG95251.1"/>
    <property type="molecule type" value="Genomic_DNA"/>
</dbReference>
<feature type="transmembrane region" description="Helical" evidence="1">
    <location>
        <begin position="329"/>
        <end position="348"/>
    </location>
</feature>
<feature type="transmembrane region" description="Helical" evidence="1">
    <location>
        <begin position="360"/>
        <end position="379"/>
    </location>
</feature>
<organism evidence="2 3">
    <name type="scientific">Actinomarinicola tropica</name>
    <dbReference type="NCBI Taxonomy" id="2789776"/>
    <lineage>
        <taxon>Bacteria</taxon>
        <taxon>Bacillati</taxon>
        <taxon>Actinomycetota</taxon>
        <taxon>Acidimicrobiia</taxon>
        <taxon>Acidimicrobiales</taxon>
        <taxon>Iamiaceae</taxon>
        <taxon>Actinomarinicola</taxon>
    </lineage>
</organism>
<evidence type="ECO:0000313" key="2">
    <source>
        <dbReference type="EMBL" id="QGG95251.1"/>
    </source>
</evidence>
<evidence type="ECO:0000313" key="3">
    <source>
        <dbReference type="Proteomes" id="UP000334019"/>
    </source>
</evidence>
<feature type="transmembrane region" description="Helical" evidence="1">
    <location>
        <begin position="135"/>
        <end position="152"/>
    </location>
</feature>
<dbReference type="RefSeq" id="WP_153759359.1">
    <property type="nucleotide sequence ID" value="NZ_CP045851.1"/>
</dbReference>
<feature type="transmembrane region" description="Helical" evidence="1">
    <location>
        <begin position="32"/>
        <end position="51"/>
    </location>
</feature>
<evidence type="ECO:0000256" key="1">
    <source>
        <dbReference type="SAM" id="Phobius"/>
    </source>
</evidence>
<gene>
    <name evidence="2" type="ORF">GH723_09185</name>
</gene>
<dbReference type="InterPro" id="IPR018650">
    <property type="entry name" value="STSV1_Orf64"/>
</dbReference>
<keyword evidence="1" id="KW-0812">Transmembrane</keyword>
<protein>
    <submittedName>
        <fullName evidence="2">DUF2079 domain-containing protein</fullName>
    </submittedName>
</protein>
<feature type="transmembrane region" description="Helical" evidence="1">
    <location>
        <begin position="185"/>
        <end position="213"/>
    </location>
</feature>
<dbReference type="KEGG" id="atq:GH723_09185"/>
<proteinExistence type="predicted"/>
<keyword evidence="1" id="KW-0472">Membrane</keyword>